<feature type="domain" description="C2H2-type" evidence="7">
    <location>
        <begin position="239"/>
        <end position="266"/>
    </location>
</feature>
<evidence type="ECO:0008006" key="11">
    <source>
        <dbReference type="Google" id="ProtNLM"/>
    </source>
</evidence>
<dbReference type="PANTHER" id="PTHR24408:SF64">
    <property type="entry name" value="LINKING IMMUNITY AND METABOLISM-RELATED"/>
    <property type="match status" value="1"/>
</dbReference>
<proteinExistence type="predicted"/>
<reference evidence="9" key="2">
    <citation type="submission" date="2020-05" db="UniProtKB">
        <authorList>
            <consortium name="EnsemblMetazoa"/>
        </authorList>
    </citation>
    <scope>IDENTIFICATION</scope>
    <source>
        <strain evidence="9">Epiroticus2</strain>
    </source>
</reference>
<evidence type="ECO:0000256" key="5">
    <source>
        <dbReference type="PROSITE-ProRule" id="PRU00042"/>
    </source>
</evidence>
<feature type="domain" description="C2H2-type" evidence="7">
    <location>
        <begin position="268"/>
        <end position="296"/>
    </location>
</feature>
<dbReference type="GO" id="GO:0043565">
    <property type="term" value="F:sequence-specific DNA binding"/>
    <property type="evidence" value="ECO:0007669"/>
    <property type="project" value="TreeGrafter"/>
</dbReference>
<dbReference type="PROSITE" id="PS51915">
    <property type="entry name" value="ZAD"/>
    <property type="match status" value="1"/>
</dbReference>
<evidence type="ECO:0000256" key="6">
    <source>
        <dbReference type="PROSITE-ProRule" id="PRU01263"/>
    </source>
</evidence>
<dbReference type="Pfam" id="PF00096">
    <property type="entry name" value="zf-C2H2"/>
    <property type="match status" value="2"/>
</dbReference>
<evidence type="ECO:0000256" key="2">
    <source>
        <dbReference type="ARBA" id="ARBA00022737"/>
    </source>
</evidence>
<dbReference type="InterPro" id="IPR013087">
    <property type="entry name" value="Znf_C2H2_type"/>
</dbReference>
<dbReference type="InterPro" id="IPR036236">
    <property type="entry name" value="Znf_C2H2_sf"/>
</dbReference>
<dbReference type="GO" id="GO:0000981">
    <property type="term" value="F:DNA-binding transcription factor activity, RNA polymerase II-specific"/>
    <property type="evidence" value="ECO:0007669"/>
    <property type="project" value="TreeGrafter"/>
</dbReference>
<dbReference type="Proteomes" id="UP000075885">
    <property type="component" value="Unassembled WGS sequence"/>
</dbReference>
<organism evidence="9 10">
    <name type="scientific">Anopheles epiroticus</name>
    <dbReference type="NCBI Taxonomy" id="199890"/>
    <lineage>
        <taxon>Eukaryota</taxon>
        <taxon>Metazoa</taxon>
        <taxon>Ecdysozoa</taxon>
        <taxon>Arthropoda</taxon>
        <taxon>Hexapoda</taxon>
        <taxon>Insecta</taxon>
        <taxon>Pterygota</taxon>
        <taxon>Neoptera</taxon>
        <taxon>Endopterygota</taxon>
        <taxon>Diptera</taxon>
        <taxon>Nematocera</taxon>
        <taxon>Culicoidea</taxon>
        <taxon>Culicidae</taxon>
        <taxon>Anophelinae</taxon>
        <taxon>Anopheles</taxon>
    </lineage>
</organism>
<dbReference type="SMART" id="SM00868">
    <property type="entry name" value="zf-AD"/>
    <property type="match status" value="1"/>
</dbReference>
<dbReference type="Pfam" id="PF07776">
    <property type="entry name" value="zf-AD"/>
    <property type="match status" value="1"/>
</dbReference>
<sequence length="309" mass="35357">MTNEAPKDLLNICRFCLSRDEENLIPMENVLLLTLTFQDILLFTGVKIEDDDKTLFAMCVECTKKLTISTAFRNSCLKNDTAFRDLCSDLVAKTKAARVEAALALLAEAEAEEIVDGYRTPPTPHYDTIELDSDDEFSYSANYIKPGEVLYIEEAVYKPSDWDTSLNPDAPPYIWHPREPGRRRLHLCEICGQKVGHLKSHYLDHGEATISCPHCPVKMKKKSGIKEHIETVHLRTITKTCEICGKGFVHYKTYRYHMISHQDEAKEFECTACSKTFTNSFYLRDHINRLHNPARKAKPKTPGEEIVRK</sequence>
<name>A0A182P535_9DIPT</name>
<dbReference type="AlphaFoldDB" id="A0A182P535"/>
<keyword evidence="2" id="KW-0677">Repeat</keyword>
<evidence type="ECO:0000256" key="3">
    <source>
        <dbReference type="ARBA" id="ARBA00022771"/>
    </source>
</evidence>
<evidence type="ECO:0000313" key="9">
    <source>
        <dbReference type="EnsemblMetazoa" id="AEPI002022-PA"/>
    </source>
</evidence>
<dbReference type="InterPro" id="IPR012934">
    <property type="entry name" value="Znf_AD"/>
</dbReference>
<feature type="domain" description="ZAD" evidence="8">
    <location>
        <begin position="11"/>
        <end position="86"/>
    </location>
</feature>
<dbReference type="GO" id="GO:0005634">
    <property type="term" value="C:nucleus"/>
    <property type="evidence" value="ECO:0007669"/>
    <property type="project" value="InterPro"/>
</dbReference>
<dbReference type="EnsemblMetazoa" id="AEPI002022-RA">
    <property type="protein sequence ID" value="AEPI002022-PA"/>
    <property type="gene ID" value="AEPI002022"/>
</dbReference>
<protein>
    <recommendedName>
        <fullName evidence="11">ZAD domain-containing protein</fullName>
    </recommendedName>
</protein>
<keyword evidence="10" id="KW-1185">Reference proteome</keyword>
<dbReference type="STRING" id="199890.A0A182P535"/>
<keyword evidence="1 6" id="KW-0479">Metal-binding</keyword>
<dbReference type="SUPFAM" id="SSF57716">
    <property type="entry name" value="Glucocorticoid receptor-like (DNA-binding domain)"/>
    <property type="match status" value="1"/>
</dbReference>
<evidence type="ECO:0000256" key="4">
    <source>
        <dbReference type="ARBA" id="ARBA00022833"/>
    </source>
</evidence>
<dbReference type="PROSITE" id="PS50157">
    <property type="entry name" value="ZINC_FINGER_C2H2_2"/>
    <property type="match status" value="2"/>
</dbReference>
<feature type="binding site" evidence="6">
    <location>
        <position position="16"/>
    </location>
    <ligand>
        <name>Zn(2+)</name>
        <dbReference type="ChEBI" id="CHEBI:29105"/>
    </ligand>
</feature>
<reference evidence="10" key="1">
    <citation type="submission" date="2013-03" db="EMBL/GenBank/DDBJ databases">
        <title>The Genome Sequence of Anopheles epiroticus epiroticus2.</title>
        <authorList>
            <consortium name="The Broad Institute Genomics Platform"/>
            <person name="Neafsey D.E."/>
            <person name="Howell P."/>
            <person name="Walker B."/>
            <person name="Young S.K."/>
            <person name="Zeng Q."/>
            <person name="Gargeya S."/>
            <person name="Fitzgerald M."/>
            <person name="Haas B."/>
            <person name="Abouelleil A."/>
            <person name="Allen A.W."/>
            <person name="Alvarado L."/>
            <person name="Arachchi H.M."/>
            <person name="Berlin A.M."/>
            <person name="Chapman S.B."/>
            <person name="Gainer-Dewar J."/>
            <person name="Goldberg J."/>
            <person name="Griggs A."/>
            <person name="Gujja S."/>
            <person name="Hansen M."/>
            <person name="Howarth C."/>
            <person name="Imamovic A."/>
            <person name="Ireland A."/>
            <person name="Larimer J."/>
            <person name="McCowan C."/>
            <person name="Murphy C."/>
            <person name="Pearson M."/>
            <person name="Poon T.W."/>
            <person name="Priest M."/>
            <person name="Roberts A."/>
            <person name="Saif S."/>
            <person name="Shea T."/>
            <person name="Sisk P."/>
            <person name="Sykes S."/>
            <person name="Wortman J."/>
            <person name="Nusbaum C."/>
            <person name="Birren B."/>
        </authorList>
    </citation>
    <scope>NUCLEOTIDE SEQUENCE [LARGE SCALE GENOMIC DNA]</scope>
    <source>
        <strain evidence="10">Epiroticus2</strain>
    </source>
</reference>
<evidence type="ECO:0000259" key="8">
    <source>
        <dbReference type="PROSITE" id="PS51915"/>
    </source>
</evidence>
<dbReference type="GO" id="GO:0008270">
    <property type="term" value="F:zinc ion binding"/>
    <property type="evidence" value="ECO:0007669"/>
    <property type="project" value="UniProtKB-UniRule"/>
</dbReference>
<accession>A0A182P535</accession>
<evidence type="ECO:0000313" key="10">
    <source>
        <dbReference type="Proteomes" id="UP000075885"/>
    </source>
</evidence>
<dbReference type="SMART" id="SM00355">
    <property type="entry name" value="ZnF_C2H2"/>
    <property type="match status" value="4"/>
</dbReference>
<feature type="binding site" evidence="6">
    <location>
        <position position="59"/>
    </location>
    <ligand>
        <name>Zn(2+)</name>
        <dbReference type="ChEBI" id="CHEBI:29105"/>
    </ligand>
</feature>
<dbReference type="VEuPathDB" id="VectorBase:AEPI002022"/>
<feature type="binding site" evidence="6">
    <location>
        <position position="62"/>
    </location>
    <ligand>
        <name>Zn(2+)</name>
        <dbReference type="ChEBI" id="CHEBI:29105"/>
    </ligand>
</feature>
<dbReference type="PANTHER" id="PTHR24408">
    <property type="entry name" value="ZINC FINGER PROTEIN"/>
    <property type="match status" value="1"/>
</dbReference>
<dbReference type="Gene3D" id="3.30.160.60">
    <property type="entry name" value="Classic Zinc Finger"/>
    <property type="match status" value="2"/>
</dbReference>
<keyword evidence="3 5" id="KW-0863">Zinc-finger</keyword>
<keyword evidence="4 6" id="KW-0862">Zinc</keyword>
<feature type="binding site" evidence="6">
    <location>
        <position position="13"/>
    </location>
    <ligand>
        <name>Zn(2+)</name>
        <dbReference type="ChEBI" id="CHEBI:29105"/>
    </ligand>
</feature>
<dbReference type="PROSITE" id="PS00028">
    <property type="entry name" value="ZINC_FINGER_C2H2_1"/>
    <property type="match status" value="2"/>
</dbReference>
<dbReference type="SUPFAM" id="SSF57667">
    <property type="entry name" value="beta-beta-alpha zinc fingers"/>
    <property type="match status" value="1"/>
</dbReference>
<evidence type="ECO:0000256" key="1">
    <source>
        <dbReference type="ARBA" id="ARBA00022723"/>
    </source>
</evidence>
<evidence type="ECO:0000259" key="7">
    <source>
        <dbReference type="PROSITE" id="PS50157"/>
    </source>
</evidence>